<protein>
    <submittedName>
        <fullName evidence="3">N-acetylglucosaminyltransferase</fullName>
    </submittedName>
</protein>
<dbReference type="GO" id="GO:0016757">
    <property type="term" value="F:glycosyltransferase activity"/>
    <property type="evidence" value="ECO:0007669"/>
    <property type="project" value="UniProtKB-KW"/>
</dbReference>
<gene>
    <name evidence="3" type="ORF">PVT68_09455</name>
</gene>
<dbReference type="Proteomes" id="UP001236500">
    <property type="component" value="Chromosome"/>
</dbReference>
<feature type="region of interest" description="Disordered" evidence="1">
    <location>
        <begin position="21"/>
        <end position="40"/>
    </location>
</feature>
<feature type="signal peptide" evidence="2">
    <location>
        <begin position="1"/>
        <end position="17"/>
    </location>
</feature>
<keyword evidence="2" id="KW-0732">Signal</keyword>
<proteinExistence type="predicted"/>
<dbReference type="RefSeq" id="WP_280317473.1">
    <property type="nucleotide sequence ID" value="NZ_CP118605.1"/>
</dbReference>
<evidence type="ECO:0000313" key="3">
    <source>
        <dbReference type="EMBL" id="WGL15006.1"/>
    </source>
</evidence>
<dbReference type="PROSITE" id="PS51257">
    <property type="entry name" value="PROKAR_LIPOPROTEIN"/>
    <property type="match status" value="1"/>
</dbReference>
<evidence type="ECO:0000256" key="2">
    <source>
        <dbReference type="SAM" id="SignalP"/>
    </source>
</evidence>
<sequence>MARNRLALMILAAAALAGCGSTPPEPPPQPAPVAVAPPGPTKEEIRQRAVQHFLQRAEDAQREGFLTMPAGASAYDFYLQVRQLDPGNTRAQAGIQTVVMQLVAQARDALRQRSFGRVNSLLNTAEEIAPGNPLAQEVRTQLQKEQRRAQQDVTLEGAAAQAVLLPPAELSAQSDSMVVMLAAVAERIREHELRVVIVARTDTEGRWVYSQLRQAVPGYRVRGDIKLGSPPRLLLQKTQ</sequence>
<keyword evidence="4" id="KW-1185">Reference proteome</keyword>
<name>A0ABY8N7Y3_9GAMM</name>
<reference evidence="3 4" key="1">
    <citation type="submission" date="2023-02" db="EMBL/GenBank/DDBJ databases">
        <title>Description and genomic characterization of Microbulbifer bruguierae sp. nov., isolated from the sediment of mangrove plant Bruguiera sexangula.</title>
        <authorList>
            <person name="Long M."/>
        </authorList>
    </citation>
    <scope>NUCLEOTIDE SEQUENCE [LARGE SCALE GENOMIC DNA]</scope>
    <source>
        <strain evidence="3 4">H12</strain>
    </source>
</reference>
<feature type="chain" id="PRO_5045859070" evidence="2">
    <location>
        <begin position="18"/>
        <end position="239"/>
    </location>
</feature>
<organism evidence="3 4">
    <name type="scientific">Microbulbifer bruguierae</name>
    <dbReference type="NCBI Taxonomy" id="3029061"/>
    <lineage>
        <taxon>Bacteria</taxon>
        <taxon>Pseudomonadati</taxon>
        <taxon>Pseudomonadota</taxon>
        <taxon>Gammaproteobacteria</taxon>
        <taxon>Cellvibrionales</taxon>
        <taxon>Microbulbiferaceae</taxon>
        <taxon>Microbulbifer</taxon>
    </lineage>
</organism>
<feature type="compositionally biased region" description="Pro residues" evidence="1">
    <location>
        <begin position="23"/>
        <end position="40"/>
    </location>
</feature>
<dbReference type="EMBL" id="CP118605">
    <property type="protein sequence ID" value="WGL15006.1"/>
    <property type="molecule type" value="Genomic_DNA"/>
</dbReference>
<keyword evidence="3" id="KW-0808">Transferase</keyword>
<accession>A0ABY8N7Y3</accession>
<keyword evidence="3" id="KW-0328">Glycosyltransferase</keyword>
<evidence type="ECO:0000313" key="4">
    <source>
        <dbReference type="Proteomes" id="UP001236500"/>
    </source>
</evidence>
<evidence type="ECO:0000256" key="1">
    <source>
        <dbReference type="SAM" id="MobiDB-lite"/>
    </source>
</evidence>